<reference evidence="2" key="1">
    <citation type="submission" date="2019-12" db="EMBL/GenBank/DDBJ databases">
        <title>Genome sequencing and annotation of Brassica cretica.</title>
        <authorList>
            <person name="Studholme D.J."/>
            <person name="Sarris P.F."/>
        </authorList>
    </citation>
    <scope>NUCLEOTIDE SEQUENCE</scope>
    <source>
        <strain evidence="2">PFS-102/07</strain>
        <tissue evidence="2">Leaf</tissue>
    </source>
</reference>
<accession>A0A8S9LDR3</accession>
<dbReference type="AlphaFoldDB" id="A0A8S9LDR3"/>
<name>A0A8S9LDR3_BRACR</name>
<dbReference type="PANTHER" id="PTHR47458:SF1">
    <property type="entry name" value="SMAD_FHA DOMAIN-CONTAINING PROTEIN"/>
    <property type="match status" value="1"/>
</dbReference>
<dbReference type="InterPro" id="IPR008984">
    <property type="entry name" value="SMAD_FHA_dom_sf"/>
</dbReference>
<keyword evidence="1" id="KW-0175">Coiled coil</keyword>
<feature type="coiled-coil region" evidence="1">
    <location>
        <begin position="151"/>
        <end position="218"/>
    </location>
</feature>
<evidence type="ECO:0000313" key="2">
    <source>
        <dbReference type="EMBL" id="KAF2603593.1"/>
    </source>
</evidence>
<proteinExistence type="predicted"/>
<sequence length="327" mass="36029">MASTAADGKIAAAASSRINSSQKDASASPSMNSKDFIVSVAANIASQPLQNYDSNVWGVLTAISNNARKRRQGINILLSSDEHCFGRLPSHASYQVESNAVSGNHCKIHRKVVTGGDASVFLEDTRPKGIGIGGPDGPISLDDFKSLQRSNTELRKQLEAQVLTVDTLRNESRAIVELHESEIKQMKESVAKSFHNELAELRELIDTRQKELAQVNKVSAEQKHSIDDLGERLSGSLQSLSEANEIIKSPMITSTVPFSQKATIDELKTGLDEERSQRKEERETAAAEIKAAIHKCQIEAQEELNRFSDVAMRHEREQQEVINKMKV</sequence>
<dbReference type="PANTHER" id="PTHR47458">
    <property type="entry name" value="SMAD/FHA DOMAIN-CONTAINING PROTEIN"/>
    <property type="match status" value="1"/>
</dbReference>
<gene>
    <name evidence="2" type="ORF">F2Q70_00024659</name>
</gene>
<comment type="caution">
    <text evidence="2">The sequence shown here is derived from an EMBL/GenBank/DDBJ whole genome shotgun (WGS) entry which is preliminary data.</text>
</comment>
<protein>
    <recommendedName>
        <fullName evidence="3">FHA domain-containing protein</fullName>
    </recommendedName>
</protein>
<dbReference type="Gene3D" id="2.60.200.20">
    <property type="match status" value="1"/>
</dbReference>
<evidence type="ECO:0008006" key="3">
    <source>
        <dbReference type="Google" id="ProtNLM"/>
    </source>
</evidence>
<organism evidence="2">
    <name type="scientific">Brassica cretica</name>
    <name type="common">Mustard</name>
    <dbReference type="NCBI Taxonomy" id="69181"/>
    <lineage>
        <taxon>Eukaryota</taxon>
        <taxon>Viridiplantae</taxon>
        <taxon>Streptophyta</taxon>
        <taxon>Embryophyta</taxon>
        <taxon>Tracheophyta</taxon>
        <taxon>Spermatophyta</taxon>
        <taxon>Magnoliopsida</taxon>
        <taxon>eudicotyledons</taxon>
        <taxon>Gunneridae</taxon>
        <taxon>Pentapetalae</taxon>
        <taxon>rosids</taxon>
        <taxon>malvids</taxon>
        <taxon>Brassicales</taxon>
        <taxon>Brassicaceae</taxon>
        <taxon>Brassiceae</taxon>
        <taxon>Brassica</taxon>
    </lineage>
</organism>
<evidence type="ECO:0000256" key="1">
    <source>
        <dbReference type="SAM" id="Coils"/>
    </source>
</evidence>
<dbReference type="EMBL" id="QGKY02000094">
    <property type="protein sequence ID" value="KAF2603593.1"/>
    <property type="molecule type" value="Genomic_DNA"/>
</dbReference>
<dbReference type="SUPFAM" id="SSF49879">
    <property type="entry name" value="SMAD/FHA domain"/>
    <property type="match status" value="1"/>
</dbReference>